<dbReference type="PANTHER" id="PTHR34709:SF75">
    <property type="entry name" value="FBD DOMAIN-CONTAINING PROTEIN"/>
    <property type="match status" value="1"/>
</dbReference>
<protein>
    <submittedName>
        <fullName evidence="2">Uncharacterized protein</fullName>
    </submittedName>
</protein>
<gene>
    <name evidence="2" type="ORF">NCGR_LOCUS30462</name>
</gene>
<keyword evidence="1" id="KW-0732">Signal</keyword>
<proteinExistence type="predicted"/>
<dbReference type="Proteomes" id="UP000604825">
    <property type="component" value="Unassembled WGS sequence"/>
</dbReference>
<comment type="caution">
    <text evidence="2">The sequence shown here is derived from an EMBL/GenBank/DDBJ whole genome shotgun (WGS) entry which is preliminary data.</text>
</comment>
<dbReference type="InterPro" id="IPR055312">
    <property type="entry name" value="FBL15-like"/>
</dbReference>
<dbReference type="EMBL" id="CAJGYO010000007">
    <property type="protein sequence ID" value="CAD6246192.1"/>
    <property type="molecule type" value="Genomic_DNA"/>
</dbReference>
<dbReference type="Gene3D" id="3.80.10.10">
    <property type="entry name" value="Ribonuclease Inhibitor"/>
    <property type="match status" value="1"/>
</dbReference>
<sequence>MAWWLLGMSLLFSVRQAAPLAPDKLIVTLEESIDPFEADELHCLSRTTSLQLTAQDLYIAPPLFGEFTSLKSLFLHSCRIDLGALLPVCPCLSILKISDYWGSDAITIHSSSLEELSMDITSCDAYDDGCIDIVCPVLKKVEVEAGRANMLRVSFLAPVVEELCWLLKYDSLHPYSDFLMVTGEWCLGGIGVRFGGKQLPHINILRLDIHCTCILPAIQKLKLVMVCQSEEASCPYEQSESWRSDNILLTDLEVVEIIGFCWRRP</sequence>
<dbReference type="OrthoDB" id="690108at2759"/>
<dbReference type="AlphaFoldDB" id="A0A811PSK4"/>
<dbReference type="InterPro" id="IPR032675">
    <property type="entry name" value="LRR_dom_sf"/>
</dbReference>
<keyword evidence="3" id="KW-1185">Reference proteome</keyword>
<feature type="chain" id="PRO_5032882655" evidence="1">
    <location>
        <begin position="18"/>
        <end position="265"/>
    </location>
</feature>
<evidence type="ECO:0000313" key="2">
    <source>
        <dbReference type="EMBL" id="CAD6246192.1"/>
    </source>
</evidence>
<dbReference type="PANTHER" id="PTHR34709">
    <property type="entry name" value="OS10G0396666 PROTEIN"/>
    <property type="match status" value="1"/>
</dbReference>
<organism evidence="2 3">
    <name type="scientific">Miscanthus lutarioriparius</name>
    <dbReference type="NCBI Taxonomy" id="422564"/>
    <lineage>
        <taxon>Eukaryota</taxon>
        <taxon>Viridiplantae</taxon>
        <taxon>Streptophyta</taxon>
        <taxon>Embryophyta</taxon>
        <taxon>Tracheophyta</taxon>
        <taxon>Spermatophyta</taxon>
        <taxon>Magnoliopsida</taxon>
        <taxon>Liliopsida</taxon>
        <taxon>Poales</taxon>
        <taxon>Poaceae</taxon>
        <taxon>PACMAD clade</taxon>
        <taxon>Panicoideae</taxon>
        <taxon>Andropogonodae</taxon>
        <taxon>Andropogoneae</taxon>
        <taxon>Saccharinae</taxon>
        <taxon>Miscanthus</taxon>
    </lineage>
</organism>
<name>A0A811PSK4_9POAL</name>
<evidence type="ECO:0000313" key="3">
    <source>
        <dbReference type="Proteomes" id="UP000604825"/>
    </source>
</evidence>
<feature type="signal peptide" evidence="1">
    <location>
        <begin position="1"/>
        <end position="17"/>
    </location>
</feature>
<dbReference type="SUPFAM" id="SSF52047">
    <property type="entry name" value="RNI-like"/>
    <property type="match status" value="1"/>
</dbReference>
<reference evidence="2" key="1">
    <citation type="submission" date="2020-10" db="EMBL/GenBank/DDBJ databases">
        <authorList>
            <person name="Han B."/>
            <person name="Lu T."/>
            <person name="Zhao Q."/>
            <person name="Huang X."/>
            <person name="Zhao Y."/>
        </authorList>
    </citation>
    <scope>NUCLEOTIDE SEQUENCE</scope>
</reference>
<accession>A0A811PSK4</accession>
<evidence type="ECO:0000256" key="1">
    <source>
        <dbReference type="SAM" id="SignalP"/>
    </source>
</evidence>